<reference evidence="1" key="2">
    <citation type="submission" date="2020-11" db="EMBL/GenBank/DDBJ databases">
        <authorList>
            <person name="McCartney M.A."/>
            <person name="Auch B."/>
            <person name="Kono T."/>
            <person name="Mallez S."/>
            <person name="Becker A."/>
            <person name="Gohl D.M."/>
            <person name="Silverstein K.A.T."/>
            <person name="Koren S."/>
            <person name="Bechman K.B."/>
            <person name="Herman A."/>
            <person name="Abrahante J.E."/>
            <person name="Garbe J."/>
        </authorList>
    </citation>
    <scope>NUCLEOTIDE SEQUENCE</scope>
    <source>
        <strain evidence="1">Duluth1</strain>
        <tissue evidence="1">Whole animal</tissue>
    </source>
</reference>
<sequence length="137" mass="15913">MHPHEQLCENTDAVINDIPLTDVTSGEPGQPETLTPAHLLYGRQITSLPVELVPLPADYRINRSSPVKQDDIRMRLRTDTRLLPDDLWRLAVVEELVTEMTDSFVRRKFKKNGLTHRPIVKHYPIEECENNIYRLFI</sequence>
<dbReference type="AlphaFoldDB" id="A0A9D4M219"/>
<reference evidence="1" key="1">
    <citation type="journal article" date="2019" name="bioRxiv">
        <title>The Genome of the Zebra Mussel, Dreissena polymorpha: A Resource for Invasive Species Research.</title>
        <authorList>
            <person name="McCartney M.A."/>
            <person name="Auch B."/>
            <person name="Kono T."/>
            <person name="Mallez S."/>
            <person name="Zhang Y."/>
            <person name="Obille A."/>
            <person name="Becker A."/>
            <person name="Abrahante J.E."/>
            <person name="Garbe J."/>
            <person name="Badalamenti J.P."/>
            <person name="Herman A."/>
            <person name="Mangelson H."/>
            <person name="Liachko I."/>
            <person name="Sullivan S."/>
            <person name="Sone E.D."/>
            <person name="Koren S."/>
            <person name="Silverstein K.A.T."/>
            <person name="Beckman K.B."/>
            <person name="Gohl D.M."/>
        </authorList>
    </citation>
    <scope>NUCLEOTIDE SEQUENCE</scope>
    <source>
        <strain evidence="1">Duluth1</strain>
        <tissue evidence="1">Whole animal</tissue>
    </source>
</reference>
<comment type="caution">
    <text evidence="1">The sequence shown here is derived from an EMBL/GenBank/DDBJ whole genome shotgun (WGS) entry which is preliminary data.</text>
</comment>
<evidence type="ECO:0000313" key="2">
    <source>
        <dbReference type="Proteomes" id="UP000828390"/>
    </source>
</evidence>
<accession>A0A9D4M219</accession>
<organism evidence="1 2">
    <name type="scientific">Dreissena polymorpha</name>
    <name type="common">Zebra mussel</name>
    <name type="synonym">Mytilus polymorpha</name>
    <dbReference type="NCBI Taxonomy" id="45954"/>
    <lineage>
        <taxon>Eukaryota</taxon>
        <taxon>Metazoa</taxon>
        <taxon>Spiralia</taxon>
        <taxon>Lophotrochozoa</taxon>
        <taxon>Mollusca</taxon>
        <taxon>Bivalvia</taxon>
        <taxon>Autobranchia</taxon>
        <taxon>Heteroconchia</taxon>
        <taxon>Euheterodonta</taxon>
        <taxon>Imparidentia</taxon>
        <taxon>Neoheterodontei</taxon>
        <taxon>Myida</taxon>
        <taxon>Dreissenoidea</taxon>
        <taxon>Dreissenidae</taxon>
        <taxon>Dreissena</taxon>
    </lineage>
</organism>
<proteinExistence type="predicted"/>
<protein>
    <submittedName>
        <fullName evidence="1">Uncharacterized protein</fullName>
    </submittedName>
</protein>
<name>A0A9D4M219_DREPO</name>
<dbReference type="EMBL" id="JAIWYP010000002">
    <property type="protein sequence ID" value="KAH3868360.1"/>
    <property type="molecule type" value="Genomic_DNA"/>
</dbReference>
<keyword evidence="2" id="KW-1185">Reference proteome</keyword>
<evidence type="ECO:0000313" key="1">
    <source>
        <dbReference type="EMBL" id="KAH3868360.1"/>
    </source>
</evidence>
<gene>
    <name evidence="1" type="ORF">DPMN_031504</name>
</gene>
<dbReference type="Proteomes" id="UP000828390">
    <property type="component" value="Unassembled WGS sequence"/>
</dbReference>